<evidence type="ECO:0000259" key="2">
    <source>
        <dbReference type="SMART" id="SM00829"/>
    </source>
</evidence>
<dbReference type="PANTHER" id="PTHR11695">
    <property type="entry name" value="ALCOHOL DEHYDROGENASE RELATED"/>
    <property type="match status" value="1"/>
</dbReference>
<organism evidence="3 4">
    <name type="scientific">Exophiala oligosperma</name>
    <dbReference type="NCBI Taxonomy" id="215243"/>
    <lineage>
        <taxon>Eukaryota</taxon>
        <taxon>Fungi</taxon>
        <taxon>Dikarya</taxon>
        <taxon>Ascomycota</taxon>
        <taxon>Pezizomycotina</taxon>
        <taxon>Eurotiomycetes</taxon>
        <taxon>Chaetothyriomycetidae</taxon>
        <taxon>Chaetothyriales</taxon>
        <taxon>Herpotrichiellaceae</taxon>
        <taxon>Exophiala</taxon>
    </lineage>
</organism>
<accession>A0A0D2DI91</accession>
<dbReference type="Proteomes" id="UP000053342">
    <property type="component" value="Unassembled WGS sequence"/>
</dbReference>
<dbReference type="GO" id="GO:0016491">
    <property type="term" value="F:oxidoreductase activity"/>
    <property type="evidence" value="ECO:0007669"/>
    <property type="project" value="UniProtKB-KW"/>
</dbReference>
<dbReference type="InterPro" id="IPR011032">
    <property type="entry name" value="GroES-like_sf"/>
</dbReference>
<sequence>MAPDIQIPTTHSALTFTRRGDPLDVLTITHDFPTPTPSSLVPGEALIKVSAVSTDAGISLIIRSIPHLTSKPWIPEINFAGTIVAMGTPSSDDSNDLRIGDEVIGVRSSPLSKYNGAMQSYLVSPVNMLIRKPKSISMIEASGLPATGCTAIQALELAGVKRGDKVLVTGGSGGLGNMCVQLARVLVGESGIVVSTCSAQNAELVKSLGADETIDYRVHNPLHEYLNKHHSSAPFNAILDVAGNPKEMFTSSPNYLTKSGTFVILGNMKALESASLFGLISEILLVQLNRFLPVFLGGTPRKCLFYSATPLKKDMQRVCDMVEAGQVKSLVDSVWKFQDVTKAYERGLSQRAKGKIIVTFD</sequence>
<dbReference type="Gene3D" id="3.40.50.720">
    <property type="entry name" value="NAD(P)-binding Rossmann-like Domain"/>
    <property type="match status" value="1"/>
</dbReference>
<dbReference type="SUPFAM" id="SSF51735">
    <property type="entry name" value="NAD(P)-binding Rossmann-fold domains"/>
    <property type="match status" value="1"/>
</dbReference>
<keyword evidence="1" id="KW-0560">Oxidoreductase</keyword>
<dbReference type="InterPro" id="IPR036291">
    <property type="entry name" value="NAD(P)-bd_dom_sf"/>
</dbReference>
<dbReference type="PANTHER" id="PTHR11695:SF294">
    <property type="entry name" value="RETICULON-4-INTERACTING PROTEIN 1, MITOCHONDRIAL"/>
    <property type="match status" value="1"/>
</dbReference>
<dbReference type="GO" id="GO:0005739">
    <property type="term" value="C:mitochondrion"/>
    <property type="evidence" value="ECO:0007669"/>
    <property type="project" value="TreeGrafter"/>
</dbReference>
<gene>
    <name evidence="3" type="ORF">PV06_05743</name>
</gene>
<dbReference type="InterPro" id="IPR020843">
    <property type="entry name" value="ER"/>
</dbReference>
<dbReference type="GO" id="GO:0008270">
    <property type="term" value="F:zinc ion binding"/>
    <property type="evidence" value="ECO:0007669"/>
    <property type="project" value="InterPro"/>
</dbReference>
<evidence type="ECO:0000256" key="1">
    <source>
        <dbReference type="ARBA" id="ARBA00023002"/>
    </source>
</evidence>
<dbReference type="GeneID" id="27357817"/>
<dbReference type="SUPFAM" id="SSF50129">
    <property type="entry name" value="GroES-like"/>
    <property type="match status" value="1"/>
</dbReference>
<dbReference type="VEuPathDB" id="FungiDB:PV06_05743"/>
<keyword evidence="4" id="KW-1185">Reference proteome</keyword>
<evidence type="ECO:0000313" key="3">
    <source>
        <dbReference type="EMBL" id="KIW42165.1"/>
    </source>
</evidence>
<dbReference type="AlphaFoldDB" id="A0A0D2DI91"/>
<reference evidence="3 4" key="1">
    <citation type="submission" date="2015-01" db="EMBL/GenBank/DDBJ databases">
        <title>The Genome Sequence of Exophiala oligosperma CBS72588.</title>
        <authorList>
            <consortium name="The Broad Institute Genomics Platform"/>
            <person name="Cuomo C."/>
            <person name="de Hoog S."/>
            <person name="Gorbushina A."/>
            <person name="Stielow B."/>
            <person name="Teixiera M."/>
            <person name="Abouelleil A."/>
            <person name="Chapman S.B."/>
            <person name="Priest M."/>
            <person name="Young S.K."/>
            <person name="Wortman J."/>
            <person name="Nusbaum C."/>
            <person name="Birren B."/>
        </authorList>
    </citation>
    <scope>NUCLEOTIDE SEQUENCE [LARGE SCALE GENOMIC DNA]</scope>
    <source>
        <strain evidence="3 4">CBS 72588</strain>
    </source>
</reference>
<dbReference type="InterPro" id="IPR013154">
    <property type="entry name" value="ADH-like_N"/>
</dbReference>
<dbReference type="OrthoDB" id="3509362at2759"/>
<proteinExistence type="predicted"/>
<dbReference type="InterPro" id="IPR050700">
    <property type="entry name" value="YIM1/Zinc_Alcohol_DH_Fams"/>
</dbReference>
<dbReference type="SMART" id="SM00829">
    <property type="entry name" value="PKS_ER"/>
    <property type="match status" value="1"/>
</dbReference>
<dbReference type="CDD" id="cd08267">
    <property type="entry name" value="MDR1"/>
    <property type="match status" value="1"/>
</dbReference>
<dbReference type="InterPro" id="IPR002364">
    <property type="entry name" value="Quin_OxRdtase/zeta-crystal_CS"/>
</dbReference>
<dbReference type="PROSITE" id="PS01162">
    <property type="entry name" value="QOR_ZETA_CRYSTAL"/>
    <property type="match status" value="1"/>
</dbReference>
<dbReference type="Pfam" id="PF13602">
    <property type="entry name" value="ADH_zinc_N_2"/>
    <property type="match status" value="1"/>
</dbReference>
<evidence type="ECO:0000313" key="4">
    <source>
        <dbReference type="Proteomes" id="UP000053342"/>
    </source>
</evidence>
<dbReference type="HOGENOM" id="CLU_026673_3_3_1"/>
<name>A0A0D2DI91_9EURO</name>
<dbReference type="Gene3D" id="3.90.180.10">
    <property type="entry name" value="Medium-chain alcohol dehydrogenases, catalytic domain"/>
    <property type="match status" value="1"/>
</dbReference>
<dbReference type="Pfam" id="PF08240">
    <property type="entry name" value="ADH_N"/>
    <property type="match status" value="1"/>
</dbReference>
<dbReference type="STRING" id="215243.A0A0D2DI91"/>
<dbReference type="RefSeq" id="XP_016262381.1">
    <property type="nucleotide sequence ID" value="XM_016406777.1"/>
</dbReference>
<dbReference type="EMBL" id="KN847336">
    <property type="protein sequence ID" value="KIW42165.1"/>
    <property type="molecule type" value="Genomic_DNA"/>
</dbReference>
<protein>
    <recommendedName>
        <fullName evidence="2">Enoyl reductase (ER) domain-containing protein</fullName>
    </recommendedName>
</protein>
<feature type="domain" description="Enoyl reductase (ER)" evidence="2">
    <location>
        <begin position="21"/>
        <end position="358"/>
    </location>
</feature>